<dbReference type="InterPro" id="IPR000668">
    <property type="entry name" value="Peptidase_C1A_C"/>
</dbReference>
<dbReference type="SUPFAM" id="SSF54001">
    <property type="entry name" value="Cysteine proteinases"/>
    <property type="match status" value="1"/>
</dbReference>
<dbReference type="CDD" id="cd02619">
    <property type="entry name" value="Peptidase_C1"/>
    <property type="match status" value="1"/>
</dbReference>
<gene>
    <name evidence="4" type="ORF">HYN43_015495</name>
</gene>
<accession>A0A494VMQ9</accession>
<feature type="signal peptide" evidence="1">
    <location>
        <begin position="1"/>
        <end position="22"/>
    </location>
</feature>
<dbReference type="InterPro" id="IPR046020">
    <property type="entry name" value="DUF5977"/>
</dbReference>
<dbReference type="Proteomes" id="UP000270046">
    <property type="component" value="Chromosome"/>
</dbReference>
<name>A0A494VMQ9_9SPHI</name>
<dbReference type="EMBL" id="CP032869">
    <property type="protein sequence ID" value="AYL96616.1"/>
    <property type="molecule type" value="Genomic_DNA"/>
</dbReference>
<feature type="chain" id="PRO_5019754491" evidence="1">
    <location>
        <begin position="23"/>
        <end position="498"/>
    </location>
</feature>
<dbReference type="Pfam" id="PF00112">
    <property type="entry name" value="Peptidase_C1"/>
    <property type="match status" value="1"/>
</dbReference>
<feature type="domain" description="Peptidase C1A papain C-terminal" evidence="2">
    <location>
        <begin position="175"/>
        <end position="299"/>
    </location>
</feature>
<evidence type="ECO:0000259" key="2">
    <source>
        <dbReference type="Pfam" id="PF00112"/>
    </source>
</evidence>
<proteinExistence type="predicted"/>
<dbReference type="GO" id="GO:0006508">
    <property type="term" value="P:proteolysis"/>
    <property type="evidence" value="ECO:0007669"/>
    <property type="project" value="InterPro"/>
</dbReference>
<feature type="domain" description="DUF5977" evidence="3">
    <location>
        <begin position="338"/>
        <end position="401"/>
    </location>
</feature>
<reference evidence="4 5" key="1">
    <citation type="submission" date="2018-10" db="EMBL/GenBank/DDBJ databases">
        <title>Genome sequencing of Mucilaginibacter sp. HYN0043.</title>
        <authorList>
            <person name="Kim M."/>
            <person name="Yi H."/>
        </authorList>
    </citation>
    <scope>NUCLEOTIDE SEQUENCE [LARGE SCALE GENOMIC DNA]</scope>
    <source>
        <strain evidence="4 5">HYN0043</strain>
    </source>
</reference>
<dbReference type="RefSeq" id="WP_119410212.1">
    <property type="nucleotide sequence ID" value="NZ_CP032869.1"/>
</dbReference>
<dbReference type="PROSITE" id="PS51257">
    <property type="entry name" value="PROKAR_LIPOPROTEIN"/>
    <property type="match status" value="1"/>
</dbReference>
<protein>
    <submittedName>
        <fullName evidence="4">Uncharacterized protein</fullName>
    </submittedName>
</protein>
<evidence type="ECO:0000256" key="1">
    <source>
        <dbReference type="SAM" id="SignalP"/>
    </source>
</evidence>
<keyword evidence="5" id="KW-1185">Reference proteome</keyword>
<sequence length="498" mass="52127">MINKTKIYIAMALLLVAGACKKNQTVTTNNTDRSLQTPKHGTGAILDHQAFLNAPKADVAAITAALQANGFKPKFQLLVKGKQQVETINPNPAPPTSVVLLHPTPGDQGSTNTCVSWALGYAAKQILDLTWQNSTADAGQRSGWYIYNKLYASNLSGWGCAVTDTPAYGGQGLGSLNGLNCVKTWGVASATAQPSYASCSPAPTTAANTSAATDKVASYAAVNSFFDIKQLLAAGLPVYFAFRYYFDFEDAFYYGTTWSTLNKPHLRSGHAVCIIGYDDNRNAFLVQNSWGTFGGDSSYPGCVWVTYSVINTLLSQGGTNGGEAYVMQPFSTTATHLYYNVAQSGLFYPSCSVGVGSGQVTYTVAANAYSSPVSVDAANALAKNDVNTNGPAYASSHGTCTPTTITVTLNRSASISGTYSIQFSGAPGTYQKPFNPGTTTVTVPAGIYQVGIFPIGGSTASHSYSGSTCTMNYGGSGTSATFNNVLMNCGSGASFSIN</sequence>
<evidence type="ECO:0000313" key="5">
    <source>
        <dbReference type="Proteomes" id="UP000270046"/>
    </source>
</evidence>
<dbReference type="OrthoDB" id="3648721at2"/>
<dbReference type="KEGG" id="muh:HYN43_015495"/>
<dbReference type="GO" id="GO:0008234">
    <property type="term" value="F:cysteine-type peptidase activity"/>
    <property type="evidence" value="ECO:0007669"/>
    <property type="project" value="InterPro"/>
</dbReference>
<dbReference type="Pfam" id="PF19404">
    <property type="entry name" value="DUF5977"/>
    <property type="match status" value="1"/>
</dbReference>
<dbReference type="Gene3D" id="3.90.70.10">
    <property type="entry name" value="Cysteine proteinases"/>
    <property type="match status" value="1"/>
</dbReference>
<dbReference type="InterPro" id="IPR038765">
    <property type="entry name" value="Papain-like_cys_pep_sf"/>
</dbReference>
<evidence type="ECO:0000313" key="4">
    <source>
        <dbReference type="EMBL" id="AYL96616.1"/>
    </source>
</evidence>
<organism evidence="4 5">
    <name type="scientific">Mucilaginibacter celer</name>
    <dbReference type="NCBI Taxonomy" id="2305508"/>
    <lineage>
        <taxon>Bacteria</taxon>
        <taxon>Pseudomonadati</taxon>
        <taxon>Bacteroidota</taxon>
        <taxon>Sphingobacteriia</taxon>
        <taxon>Sphingobacteriales</taxon>
        <taxon>Sphingobacteriaceae</taxon>
        <taxon>Mucilaginibacter</taxon>
    </lineage>
</organism>
<keyword evidence="1" id="KW-0732">Signal</keyword>
<dbReference type="AlphaFoldDB" id="A0A494VMQ9"/>
<evidence type="ECO:0000259" key="3">
    <source>
        <dbReference type="Pfam" id="PF19404"/>
    </source>
</evidence>